<dbReference type="EMBL" id="JAOZYC010000166">
    <property type="protein sequence ID" value="MEB8342566.1"/>
    <property type="molecule type" value="Genomic_DNA"/>
</dbReference>
<sequence>MSRALGAALALTEHYFPAQDAEGRTVVRIEDAHVLLSGQAAHVWPQWEHLTYAEQQRIGRLVAQRSRRDADLASLQRRVRKGFDQGWDDPVVHRYAPGAREDWRMTTVYPRHGQRPLESADRLLVPEQRPVRIEVATGGPWSAASPRGPVQLGFEDGPVDYAPPRVTTVDATGPIPVDPDLLGWLTRAADDAMEGAAFREHQVGLLLSGTMGSGKMPPPSAVPMAPGPLRHLSAPTGVGKNVFARAQAKQLARDGHTVALLVSDNADVFGEVATLRRELKALQLDVTVTPLIAPGGRHEFALQTAHKAVDEHTPLSQMPDELRQRLAEAGYGCAVQDQLDGHDRFTDGQEPCTSLRHSDPAEFPGTALCPFVSRCDKFSHIRAACSAQIVVTTHACFQRGMVKIPVLVDGELRRQMSVRELLLRRAHLVIIDEVDAYQSRGFEASQSLVLASVSDPNTALRKVRDNLHRAPARLRVESRGSLTRAVWLAEQLLDLVSSGEICTEIRQAQKLAAGQDPRRVRQILQDRRRWYQLHRWDRELLDNLIGVRADASAGAEQMDQLQALLPPVAARPEDRVAPDVLPQRLRGIPGLLERMLSLDESGQWELDAIKEQLRTTVEHAVTRLAQERARLQHVRQGESADDDADRGNSEETDQAQSAPVLAGGVFHAVMMKAWLSALNHTVFDLADRAGELAAHAIDGASVLADTVGHRDTGNIVPFGPLGQQISGFRFEGLDDPTAKPRLLMEVLRGDPHTETAYLGDIVSLALAGHRRVVLGMSATGYLPQAARTHLLAEPQWAMPDPQRGGLSIFRSTPVVDNRTLAVGSTPFHERAERVAALARGYAPTLVKDLQRLATDTATAHRARALIAVNSYRQARIFAAALYEAALALGRKLKIFVATSDEEDPDLPPVPDAVTLVTRDQFSQLADRGGDVLISPLPRTERGLNVLTTAPSGKRESAISLIALAIRPVMPVDEPAALSASVAACAWRSASRHDSTTTPAARLAAARTTARTRLWTILAAPKRFTALPADLRRELIATVLGQCIQLAGRGRRGQTHVELHLIDGAFHDTTWGTDLPTLVRELYDSYTAEELAGTGRAYGYTAEELLQYAHAPHLLTGLRKGYPDHFGVAA</sequence>
<evidence type="ECO:0000313" key="2">
    <source>
        <dbReference type="EMBL" id="MEB8342566.1"/>
    </source>
</evidence>
<evidence type="ECO:0000313" key="3">
    <source>
        <dbReference type="Proteomes" id="UP001354931"/>
    </source>
</evidence>
<gene>
    <name evidence="2" type="ORF">OKJ99_34235</name>
</gene>
<accession>A0ABU6FEU4</accession>
<organism evidence="2 3">
    <name type="scientific">Streptomyces endophyticus</name>
    <dbReference type="NCBI Taxonomy" id="714166"/>
    <lineage>
        <taxon>Bacteria</taxon>
        <taxon>Bacillati</taxon>
        <taxon>Actinomycetota</taxon>
        <taxon>Actinomycetes</taxon>
        <taxon>Kitasatosporales</taxon>
        <taxon>Streptomycetaceae</taxon>
        <taxon>Streptomyces</taxon>
    </lineage>
</organism>
<protein>
    <submittedName>
        <fullName evidence="2">Uncharacterized protein</fullName>
    </submittedName>
</protein>
<dbReference type="Proteomes" id="UP001354931">
    <property type="component" value="Unassembled WGS sequence"/>
</dbReference>
<evidence type="ECO:0000256" key="1">
    <source>
        <dbReference type="SAM" id="MobiDB-lite"/>
    </source>
</evidence>
<proteinExistence type="predicted"/>
<name>A0ABU6FEU4_9ACTN</name>
<dbReference type="RefSeq" id="WP_326022103.1">
    <property type="nucleotide sequence ID" value="NZ_JAOZYC010000166.1"/>
</dbReference>
<reference evidence="2 3" key="1">
    <citation type="submission" date="2022-10" db="EMBL/GenBank/DDBJ databases">
        <authorList>
            <person name="Xie J."/>
            <person name="Shen N."/>
        </authorList>
    </citation>
    <scope>NUCLEOTIDE SEQUENCE [LARGE SCALE GENOMIC DNA]</scope>
    <source>
        <strain evidence="2 3">YIM65594</strain>
    </source>
</reference>
<dbReference type="SUPFAM" id="SSF52540">
    <property type="entry name" value="P-loop containing nucleoside triphosphate hydrolases"/>
    <property type="match status" value="1"/>
</dbReference>
<keyword evidence="3" id="KW-1185">Reference proteome</keyword>
<feature type="region of interest" description="Disordered" evidence="1">
    <location>
        <begin position="630"/>
        <end position="658"/>
    </location>
</feature>
<dbReference type="InterPro" id="IPR027417">
    <property type="entry name" value="P-loop_NTPase"/>
</dbReference>
<comment type="caution">
    <text evidence="2">The sequence shown here is derived from an EMBL/GenBank/DDBJ whole genome shotgun (WGS) entry which is preliminary data.</text>
</comment>